<dbReference type="SMART" id="SM00737">
    <property type="entry name" value="ML"/>
    <property type="match status" value="1"/>
</dbReference>
<evidence type="ECO:0000256" key="1">
    <source>
        <dbReference type="SAM" id="SignalP"/>
    </source>
</evidence>
<dbReference type="SUPFAM" id="SSF81296">
    <property type="entry name" value="E set domains"/>
    <property type="match status" value="1"/>
</dbReference>
<evidence type="ECO:0000259" key="2">
    <source>
        <dbReference type="SMART" id="SM00737"/>
    </source>
</evidence>
<dbReference type="Pfam" id="PF02221">
    <property type="entry name" value="E1_DerP2_DerF2"/>
    <property type="match status" value="1"/>
</dbReference>
<accession>A0A7G2EPS6</accession>
<organism evidence="3 4">
    <name type="scientific">Arabidopsis thaliana</name>
    <name type="common">Mouse-ear cress</name>
    <dbReference type="NCBI Taxonomy" id="3702"/>
    <lineage>
        <taxon>Eukaryota</taxon>
        <taxon>Viridiplantae</taxon>
        <taxon>Streptophyta</taxon>
        <taxon>Embryophyta</taxon>
        <taxon>Tracheophyta</taxon>
        <taxon>Spermatophyta</taxon>
        <taxon>Magnoliopsida</taxon>
        <taxon>eudicotyledons</taxon>
        <taxon>Gunneridae</taxon>
        <taxon>Pentapetalae</taxon>
        <taxon>rosids</taxon>
        <taxon>malvids</taxon>
        <taxon>Brassicales</taxon>
        <taxon>Brassicaceae</taxon>
        <taxon>Camelineae</taxon>
        <taxon>Arabidopsis</taxon>
    </lineage>
</organism>
<protein>
    <submittedName>
        <fullName evidence="3">(thale cress) hypothetical protein</fullName>
    </submittedName>
</protein>
<dbReference type="PANTHER" id="PTHR11306:SF35">
    <property type="entry name" value="MD-2-RELATED LIPID-RECOGNITION PROTEIN ROSY1"/>
    <property type="match status" value="1"/>
</dbReference>
<proteinExistence type="predicted"/>
<feature type="domain" description="MD-2-related lipid-recognition" evidence="2">
    <location>
        <begin position="27"/>
        <end position="137"/>
    </location>
</feature>
<gene>
    <name evidence="3" type="ORF">AT9943_LOCUS12243</name>
</gene>
<feature type="signal peptide" evidence="1">
    <location>
        <begin position="1"/>
        <end position="24"/>
    </location>
</feature>
<dbReference type="InterPro" id="IPR003172">
    <property type="entry name" value="ML_dom"/>
</dbReference>
<dbReference type="GO" id="GO:0032934">
    <property type="term" value="F:sterol binding"/>
    <property type="evidence" value="ECO:0007669"/>
    <property type="project" value="InterPro"/>
</dbReference>
<feature type="chain" id="PRO_5029021755" evidence="1">
    <location>
        <begin position="25"/>
        <end position="147"/>
    </location>
</feature>
<evidence type="ECO:0000313" key="3">
    <source>
        <dbReference type="EMBL" id="CAD5324344.1"/>
    </source>
</evidence>
<keyword evidence="1" id="KW-0732">Signal</keyword>
<name>A0A7G2EPS6_ARATH</name>
<dbReference type="Proteomes" id="UP000516314">
    <property type="component" value="Chromosome 3"/>
</dbReference>
<dbReference type="InterPro" id="IPR014756">
    <property type="entry name" value="Ig_E-set"/>
</dbReference>
<dbReference type="AlphaFoldDB" id="A0A7G2EPS6"/>
<dbReference type="PANTHER" id="PTHR11306">
    <property type="entry name" value="NIEMANN PICK TYPE C2 PROTEIN NPC2-RELATED"/>
    <property type="match status" value="1"/>
</dbReference>
<dbReference type="Gene3D" id="2.60.40.770">
    <property type="match status" value="1"/>
</dbReference>
<dbReference type="InterPro" id="IPR039670">
    <property type="entry name" value="NPC2-like"/>
</dbReference>
<dbReference type="GO" id="GO:0015918">
    <property type="term" value="P:sterol transport"/>
    <property type="evidence" value="ECO:0007669"/>
    <property type="project" value="InterPro"/>
</dbReference>
<dbReference type="EMBL" id="LR881468">
    <property type="protein sequence ID" value="CAD5324344.1"/>
    <property type="molecule type" value="Genomic_DNA"/>
</dbReference>
<sequence length="147" mass="16224">MAISHVHLFLLLILSLFLLPTLRAIDYSDCGDESSPVEVTSVEEVLKEKDMASFTVSGSTSKNITGGDIYVDVKIGLIRYSTSNYDLCACMACPVAPGAFVLPLHNLFRSYPLVRFTVHLNIFDDSVNEIMCLTFDYKAKRSFAVSG</sequence>
<evidence type="ECO:0000313" key="4">
    <source>
        <dbReference type="Proteomes" id="UP000516314"/>
    </source>
</evidence>
<reference evidence="3 4" key="1">
    <citation type="submission" date="2020-09" db="EMBL/GenBank/DDBJ databases">
        <authorList>
            <person name="Ashkenazy H."/>
        </authorList>
    </citation>
    <scope>NUCLEOTIDE SEQUENCE [LARGE SCALE GENOMIC DNA]</scope>
    <source>
        <strain evidence="4">cv. Cdm-0</strain>
    </source>
</reference>